<dbReference type="GO" id="GO:0016579">
    <property type="term" value="P:protein deubiquitination"/>
    <property type="evidence" value="ECO:0007669"/>
    <property type="project" value="InterPro"/>
</dbReference>
<organism evidence="7 8">
    <name type="scientific">Nitzschia inconspicua</name>
    <dbReference type="NCBI Taxonomy" id="303405"/>
    <lineage>
        <taxon>Eukaryota</taxon>
        <taxon>Sar</taxon>
        <taxon>Stramenopiles</taxon>
        <taxon>Ochrophyta</taxon>
        <taxon>Bacillariophyta</taxon>
        <taxon>Bacillariophyceae</taxon>
        <taxon>Bacillariophycidae</taxon>
        <taxon>Bacillariales</taxon>
        <taxon>Bacillariaceae</taxon>
        <taxon>Nitzschia</taxon>
    </lineage>
</organism>
<dbReference type="GO" id="GO:0061136">
    <property type="term" value="P:regulation of proteasomal protein catabolic process"/>
    <property type="evidence" value="ECO:0007669"/>
    <property type="project" value="TreeGrafter"/>
</dbReference>
<reference evidence="7" key="1">
    <citation type="journal article" date="2021" name="Sci. Rep.">
        <title>Diploid genomic architecture of Nitzschia inconspicua, an elite biomass production diatom.</title>
        <authorList>
            <person name="Oliver A."/>
            <person name="Podell S."/>
            <person name="Pinowska A."/>
            <person name="Traller J.C."/>
            <person name="Smith S.R."/>
            <person name="McClure R."/>
            <person name="Beliaev A."/>
            <person name="Bohutskyi P."/>
            <person name="Hill E.A."/>
            <person name="Rabines A."/>
            <person name="Zheng H."/>
            <person name="Allen L.Z."/>
            <person name="Kuo A."/>
            <person name="Grigoriev I.V."/>
            <person name="Allen A.E."/>
            <person name="Hazlebeck D."/>
            <person name="Allen E.E."/>
        </authorList>
    </citation>
    <scope>NUCLEOTIDE SEQUENCE</scope>
    <source>
        <strain evidence="7">Hildebrandi</strain>
    </source>
</reference>
<evidence type="ECO:0000256" key="6">
    <source>
        <dbReference type="ARBA" id="ARBA00022807"/>
    </source>
</evidence>
<evidence type="ECO:0000256" key="2">
    <source>
        <dbReference type="ARBA" id="ARBA00012759"/>
    </source>
</evidence>
<evidence type="ECO:0000313" key="8">
    <source>
        <dbReference type="Proteomes" id="UP000693970"/>
    </source>
</evidence>
<protein>
    <recommendedName>
        <fullName evidence="2">ubiquitinyl hydrolase 1</fullName>
        <ecNumber evidence="2">3.4.19.12</ecNumber>
    </recommendedName>
</protein>
<evidence type="ECO:0000313" key="7">
    <source>
        <dbReference type="EMBL" id="KAG7373081.1"/>
    </source>
</evidence>
<dbReference type="InterPro" id="IPR044635">
    <property type="entry name" value="UBP14-like"/>
</dbReference>
<evidence type="ECO:0000256" key="1">
    <source>
        <dbReference type="ARBA" id="ARBA00000707"/>
    </source>
</evidence>
<dbReference type="GO" id="GO:0043161">
    <property type="term" value="P:proteasome-mediated ubiquitin-dependent protein catabolic process"/>
    <property type="evidence" value="ECO:0007669"/>
    <property type="project" value="InterPro"/>
</dbReference>
<comment type="catalytic activity">
    <reaction evidence="1">
        <text>Thiol-dependent hydrolysis of ester, thioester, amide, peptide and isopeptide bonds formed by the C-terminal Gly of ubiquitin (a 76-residue protein attached to proteins as an intracellular targeting signal).</text>
        <dbReference type="EC" id="3.4.19.12"/>
    </reaction>
</comment>
<reference evidence="7" key="2">
    <citation type="submission" date="2021-04" db="EMBL/GenBank/DDBJ databases">
        <authorList>
            <person name="Podell S."/>
        </authorList>
    </citation>
    <scope>NUCLEOTIDE SEQUENCE</scope>
    <source>
        <strain evidence="7">Hildebrandi</strain>
    </source>
</reference>
<name>A0A9K3M6N6_9STRA</name>
<dbReference type="EC" id="3.4.19.12" evidence="2"/>
<dbReference type="PANTHER" id="PTHR43982:SF1">
    <property type="entry name" value="UBIQUITIN CARBOXYL-TERMINAL HYDROLASE 14"/>
    <property type="match status" value="1"/>
</dbReference>
<dbReference type="AlphaFoldDB" id="A0A9K3M6N6"/>
<dbReference type="Proteomes" id="UP000693970">
    <property type="component" value="Unassembled WGS sequence"/>
</dbReference>
<dbReference type="OrthoDB" id="45009at2759"/>
<keyword evidence="6" id="KW-0788">Thiol protease</keyword>
<accession>A0A9K3M6N6</accession>
<keyword evidence="4" id="KW-0833">Ubl conjugation pathway</keyword>
<keyword evidence="5" id="KW-0378">Hydrolase</keyword>
<proteinExistence type="predicted"/>
<dbReference type="EMBL" id="JAGRRH010000002">
    <property type="protein sequence ID" value="KAG7373081.1"/>
    <property type="molecule type" value="Genomic_DNA"/>
</dbReference>
<dbReference type="GO" id="GO:0004843">
    <property type="term" value="F:cysteine-type deubiquitinase activity"/>
    <property type="evidence" value="ECO:0007669"/>
    <property type="project" value="UniProtKB-EC"/>
</dbReference>
<keyword evidence="3" id="KW-0645">Protease</keyword>
<gene>
    <name evidence="7" type="ORF">IV203_033805</name>
</gene>
<sequence>MNLGAEEPSTSMLSISLKWNKDVYEFQIPAAAPTTTTGRLLKEKIYQLTQVPAERQKIMGKGYWKGLLKDDFRFSTLSVSTLKLSMMGSAEVLVKPTTITTFVEDLTKEQQEQAAIQEFQESLALVTGMIPAIQTLPQHRNKDKHRQSDEFYSYNRMVHGLPQYQIERLLEDQFQPNDKKDTPNLKGRVVMTLGLELQRAYINDLATLSDGTLISGLEDGHIQLWKHGERVLDLIHLQAISNNSTRGVESVLALQTNTQAAFVTGGRGVVRVWTKEREQIVSTLPAWCKFNATTVAPGMFYAWPLALL</sequence>
<dbReference type="GO" id="GO:0070628">
    <property type="term" value="F:proteasome binding"/>
    <property type="evidence" value="ECO:0007669"/>
    <property type="project" value="TreeGrafter"/>
</dbReference>
<evidence type="ECO:0000256" key="4">
    <source>
        <dbReference type="ARBA" id="ARBA00022786"/>
    </source>
</evidence>
<evidence type="ECO:0000256" key="5">
    <source>
        <dbReference type="ARBA" id="ARBA00022801"/>
    </source>
</evidence>
<evidence type="ECO:0000256" key="3">
    <source>
        <dbReference type="ARBA" id="ARBA00022670"/>
    </source>
</evidence>
<comment type="caution">
    <text evidence="7">The sequence shown here is derived from an EMBL/GenBank/DDBJ whole genome shotgun (WGS) entry which is preliminary data.</text>
</comment>
<keyword evidence="8" id="KW-1185">Reference proteome</keyword>
<dbReference type="PANTHER" id="PTHR43982">
    <property type="entry name" value="UBIQUITIN CARBOXYL-TERMINAL HYDROLASE"/>
    <property type="match status" value="1"/>
</dbReference>